<dbReference type="PROSITE" id="PS01117">
    <property type="entry name" value="HTH_MARR_1"/>
    <property type="match status" value="1"/>
</dbReference>
<dbReference type="Proteomes" id="UP000292781">
    <property type="component" value="Unassembled WGS sequence"/>
</dbReference>
<dbReference type="Gene3D" id="1.10.10.10">
    <property type="entry name" value="Winged helix-like DNA-binding domain superfamily/Winged helix DNA-binding domain"/>
    <property type="match status" value="1"/>
</dbReference>
<gene>
    <name evidence="5" type="ORF">EYW49_00640</name>
</gene>
<evidence type="ECO:0000256" key="1">
    <source>
        <dbReference type="ARBA" id="ARBA00023015"/>
    </source>
</evidence>
<accession>A0A4Q9VY41</accession>
<evidence type="ECO:0000313" key="5">
    <source>
        <dbReference type="EMBL" id="TBW41429.1"/>
    </source>
</evidence>
<comment type="caution">
    <text evidence="5">The sequence shown here is derived from an EMBL/GenBank/DDBJ whole genome shotgun (WGS) entry which is preliminary data.</text>
</comment>
<proteinExistence type="predicted"/>
<organism evidence="5 6">
    <name type="scientific">Siculibacillus lacustris</name>
    <dbReference type="NCBI Taxonomy" id="1549641"/>
    <lineage>
        <taxon>Bacteria</taxon>
        <taxon>Pseudomonadati</taxon>
        <taxon>Pseudomonadota</taxon>
        <taxon>Alphaproteobacteria</taxon>
        <taxon>Hyphomicrobiales</taxon>
        <taxon>Ancalomicrobiaceae</taxon>
        <taxon>Siculibacillus</taxon>
    </lineage>
</organism>
<evidence type="ECO:0000256" key="3">
    <source>
        <dbReference type="ARBA" id="ARBA00023163"/>
    </source>
</evidence>
<protein>
    <submittedName>
        <fullName evidence="5">MarR family transcriptional regulator</fullName>
    </submittedName>
</protein>
<dbReference type="GO" id="GO:0003700">
    <property type="term" value="F:DNA-binding transcription factor activity"/>
    <property type="evidence" value="ECO:0007669"/>
    <property type="project" value="InterPro"/>
</dbReference>
<keyword evidence="6" id="KW-1185">Reference proteome</keyword>
<dbReference type="InterPro" id="IPR036390">
    <property type="entry name" value="WH_DNA-bd_sf"/>
</dbReference>
<keyword evidence="1" id="KW-0805">Transcription regulation</keyword>
<dbReference type="Pfam" id="PF12802">
    <property type="entry name" value="MarR_2"/>
    <property type="match status" value="1"/>
</dbReference>
<reference evidence="5 6" key="1">
    <citation type="submission" date="2019-02" db="EMBL/GenBank/DDBJ databases">
        <title>Siculibacillus lacustris gen. nov., sp. nov., a new rosette-forming bacterium isolated from a freshwater crater lake (Lake St. Ana, Romania).</title>
        <authorList>
            <person name="Felfoldi T."/>
            <person name="Marton Z."/>
            <person name="Szabo A."/>
            <person name="Mentes A."/>
            <person name="Boka K."/>
            <person name="Marialigeti K."/>
            <person name="Mathe I."/>
            <person name="Koncz M."/>
            <person name="Schumann P."/>
            <person name="Toth E."/>
        </authorList>
    </citation>
    <scope>NUCLEOTIDE SEQUENCE [LARGE SCALE GENOMIC DNA]</scope>
    <source>
        <strain evidence="5 6">SA-279</strain>
    </source>
</reference>
<dbReference type="InterPro" id="IPR000835">
    <property type="entry name" value="HTH_MarR-typ"/>
</dbReference>
<dbReference type="EMBL" id="SJFN01000001">
    <property type="protein sequence ID" value="TBW41429.1"/>
    <property type="molecule type" value="Genomic_DNA"/>
</dbReference>
<name>A0A4Q9VY41_9HYPH</name>
<evidence type="ECO:0000259" key="4">
    <source>
        <dbReference type="PROSITE" id="PS50995"/>
    </source>
</evidence>
<dbReference type="PROSITE" id="PS50995">
    <property type="entry name" value="HTH_MARR_2"/>
    <property type="match status" value="1"/>
</dbReference>
<dbReference type="SUPFAM" id="SSF46785">
    <property type="entry name" value="Winged helix' DNA-binding domain"/>
    <property type="match status" value="1"/>
</dbReference>
<keyword evidence="3" id="KW-0804">Transcription</keyword>
<dbReference type="AlphaFoldDB" id="A0A4Q9VY41"/>
<dbReference type="InterPro" id="IPR036388">
    <property type="entry name" value="WH-like_DNA-bd_sf"/>
</dbReference>
<feature type="domain" description="HTH marR-type" evidence="4">
    <location>
        <begin position="1"/>
        <end position="126"/>
    </location>
</feature>
<dbReference type="SMART" id="SM00347">
    <property type="entry name" value="HTH_MARR"/>
    <property type="match status" value="1"/>
</dbReference>
<evidence type="ECO:0000313" key="6">
    <source>
        <dbReference type="Proteomes" id="UP000292781"/>
    </source>
</evidence>
<dbReference type="PANTHER" id="PTHR33164">
    <property type="entry name" value="TRANSCRIPTIONAL REGULATOR, MARR FAMILY"/>
    <property type="match status" value="1"/>
</dbReference>
<sequence>MRMVSNAVSQNFARKVAAEGVTVAEWTFMRALFDDEGMAPTALADRMGMTRGAISKLADRLAAKGLIRRDESATDGRGQILSLTPAGRAEVPILARLADANDLDYFGVLSGDEREALDRILKALVDRRGLTVTPAD</sequence>
<keyword evidence="2" id="KW-0238">DNA-binding</keyword>
<dbReference type="PRINTS" id="PR00598">
    <property type="entry name" value="HTHMARR"/>
</dbReference>
<dbReference type="InterPro" id="IPR023187">
    <property type="entry name" value="Tscrpt_reg_MarR-type_CS"/>
</dbReference>
<dbReference type="PANTHER" id="PTHR33164:SF43">
    <property type="entry name" value="HTH-TYPE TRANSCRIPTIONAL REPRESSOR YETL"/>
    <property type="match status" value="1"/>
</dbReference>
<evidence type="ECO:0000256" key="2">
    <source>
        <dbReference type="ARBA" id="ARBA00023125"/>
    </source>
</evidence>
<dbReference type="GO" id="GO:0003677">
    <property type="term" value="F:DNA binding"/>
    <property type="evidence" value="ECO:0007669"/>
    <property type="project" value="UniProtKB-KW"/>
</dbReference>
<dbReference type="InterPro" id="IPR039422">
    <property type="entry name" value="MarR/SlyA-like"/>
</dbReference>
<dbReference type="OrthoDB" id="9815567at2"/>
<dbReference type="GO" id="GO:0006950">
    <property type="term" value="P:response to stress"/>
    <property type="evidence" value="ECO:0007669"/>
    <property type="project" value="TreeGrafter"/>
</dbReference>